<evidence type="ECO:0000259" key="6">
    <source>
        <dbReference type="Pfam" id="PF00472"/>
    </source>
</evidence>
<keyword evidence="3" id="KW-0809">Transit peptide</keyword>
<comment type="subcellular location">
    <subcellularLocation>
        <location evidence="1">Mitochondrion</location>
    </subcellularLocation>
</comment>
<feature type="coiled-coil region" evidence="5">
    <location>
        <begin position="133"/>
        <end position="160"/>
    </location>
</feature>
<gene>
    <name evidence="7" type="primary">Mtrf1l-001</name>
</gene>
<dbReference type="PANTHER" id="PTHR46203">
    <property type="entry name" value="PROBABLE PEPTIDE CHAIN RELEASE FACTOR C12ORF65"/>
    <property type="match status" value="1"/>
</dbReference>
<feature type="domain" description="Prokaryotic-type class I peptide chain release factors" evidence="6">
    <location>
        <begin position="55"/>
        <end position="161"/>
    </location>
</feature>
<comment type="similarity">
    <text evidence="2">Belongs to the prokaryotic/mitochondrial release factor family.</text>
</comment>
<evidence type="ECO:0000256" key="3">
    <source>
        <dbReference type="ARBA" id="ARBA00022946"/>
    </source>
</evidence>
<dbReference type="GO" id="GO:0003747">
    <property type="term" value="F:translation release factor activity"/>
    <property type="evidence" value="ECO:0007669"/>
    <property type="project" value="InterPro"/>
</dbReference>
<sequence>MNKLLTCTLNIKPKTLQICKVTFYPHFFAQQQKHNSIRSAGSLIKLIAKLEKENKLVQINKKDVNVTTHAGSTKGGQKANRSNSLVTMVHKPTGISARADENRNLPENKAHAMAKLHKAVDIHLKGDKSIFKVMEEEERIKAAERKAEKAKIIQEQKDKEINLKKLLSEEDTLIY</sequence>
<accession>A0A6F9DKV1</accession>
<keyword evidence="5" id="KW-0175">Coiled coil</keyword>
<evidence type="ECO:0000256" key="1">
    <source>
        <dbReference type="ARBA" id="ARBA00004173"/>
    </source>
</evidence>
<proteinExistence type="evidence at transcript level"/>
<evidence type="ECO:0000256" key="4">
    <source>
        <dbReference type="ARBA" id="ARBA00023128"/>
    </source>
</evidence>
<dbReference type="AlphaFoldDB" id="A0A6F9DKV1"/>
<evidence type="ECO:0000256" key="5">
    <source>
        <dbReference type="SAM" id="Coils"/>
    </source>
</evidence>
<dbReference type="SUPFAM" id="SSF75620">
    <property type="entry name" value="Release factor"/>
    <property type="match status" value="1"/>
</dbReference>
<dbReference type="GO" id="GO:0005739">
    <property type="term" value="C:mitochondrion"/>
    <property type="evidence" value="ECO:0007669"/>
    <property type="project" value="UniProtKB-SubCell"/>
</dbReference>
<reference evidence="7" key="1">
    <citation type="submission" date="2020-04" db="EMBL/GenBank/DDBJ databases">
        <authorList>
            <person name="Neveu A P."/>
        </authorList>
    </citation>
    <scope>NUCLEOTIDE SEQUENCE</scope>
    <source>
        <tissue evidence="7">Whole embryo</tissue>
    </source>
</reference>
<dbReference type="InterPro" id="IPR045853">
    <property type="entry name" value="Pep_chain_release_fac_I_sf"/>
</dbReference>
<dbReference type="InterPro" id="IPR052405">
    <property type="entry name" value="Mito_Transl_Release_Factor"/>
</dbReference>
<evidence type="ECO:0000313" key="7">
    <source>
        <dbReference type="EMBL" id="CAB3264067.1"/>
    </source>
</evidence>
<dbReference type="InterPro" id="IPR000352">
    <property type="entry name" value="Pep_chain_release_fac_I"/>
</dbReference>
<dbReference type="EMBL" id="LR788205">
    <property type="protein sequence ID" value="CAB3264067.1"/>
    <property type="molecule type" value="mRNA"/>
</dbReference>
<name>A0A6F9DKV1_9ASCI</name>
<dbReference type="Gene3D" id="3.30.160.20">
    <property type="match status" value="1"/>
</dbReference>
<dbReference type="Pfam" id="PF00472">
    <property type="entry name" value="RF-1"/>
    <property type="match status" value="1"/>
</dbReference>
<dbReference type="PANTHER" id="PTHR46203:SF1">
    <property type="entry name" value="MITOCHONDRIAL TRANSLATION RELEASE FACTOR IN RESCUE"/>
    <property type="match status" value="1"/>
</dbReference>
<organism evidence="7">
    <name type="scientific">Phallusia mammillata</name>
    <dbReference type="NCBI Taxonomy" id="59560"/>
    <lineage>
        <taxon>Eukaryota</taxon>
        <taxon>Metazoa</taxon>
        <taxon>Chordata</taxon>
        <taxon>Tunicata</taxon>
        <taxon>Ascidiacea</taxon>
        <taxon>Phlebobranchia</taxon>
        <taxon>Ascidiidae</taxon>
        <taxon>Phallusia</taxon>
    </lineage>
</organism>
<evidence type="ECO:0000256" key="2">
    <source>
        <dbReference type="ARBA" id="ARBA00010835"/>
    </source>
</evidence>
<protein>
    <submittedName>
        <fullName evidence="7">Peptide chain release factor 1-like, mitochondrial</fullName>
    </submittedName>
</protein>
<keyword evidence="4" id="KW-0496">Mitochondrion</keyword>